<keyword evidence="2" id="KW-1185">Reference proteome</keyword>
<dbReference type="AlphaFoldDB" id="A0AAD1XWP6"/>
<name>A0AAD1XWP6_EUPCR</name>
<evidence type="ECO:0000313" key="1">
    <source>
        <dbReference type="EMBL" id="CAI2380726.1"/>
    </source>
</evidence>
<accession>A0AAD1XWP6</accession>
<gene>
    <name evidence="1" type="ORF">ECRASSUSDP1_LOCUS22166</name>
</gene>
<dbReference type="EMBL" id="CAMPGE010022703">
    <property type="protein sequence ID" value="CAI2380726.1"/>
    <property type="molecule type" value="Genomic_DNA"/>
</dbReference>
<dbReference type="Proteomes" id="UP001295684">
    <property type="component" value="Unassembled WGS sequence"/>
</dbReference>
<protein>
    <submittedName>
        <fullName evidence="1">Uncharacterized protein</fullName>
    </submittedName>
</protein>
<reference evidence="1" key="1">
    <citation type="submission" date="2023-07" db="EMBL/GenBank/DDBJ databases">
        <authorList>
            <consortium name="AG Swart"/>
            <person name="Singh M."/>
            <person name="Singh A."/>
            <person name="Seah K."/>
            <person name="Emmerich C."/>
        </authorList>
    </citation>
    <scope>NUCLEOTIDE SEQUENCE</scope>
    <source>
        <strain evidence="1">DP1</strain>
    </source>
</reference>
<evidence type="ECO:0000313" key="2">
    <source>
        <dbReference type="Proteomes" id="UP001295684"/>
    </source>
</evidence>
<organism evidence="1 2">
    <name type="scientific">Euplotes crassus</name>
    <dbReference type="NCBI Taxonomy" id="5936"/>
    <lineage>
        <taxon>Eukaryota</taxon>
        <taxon>Sar</taxon>
        <taxon>Alveolata</taxon>
        <taxon>Ciliophora</taxon>
        <taxon>Intramacronucleata</taxon>
        <taxon>Spirotrichea</taxon>
        <taxon>Hypotrichia</taxon>
        <taxon>Euplotida</taxon>
        <taxon>Euplotidae</taxon>
        <taxon>Moneuplotes</taxon>
    </lineage>
</organism>
<comment type="caution">
    <text evidence="1">The sequence shown here is derived from an EMBL/GenBank/DDBJ whole genome shotgun (WGS) entry which is preliminary data.</text>
</comment>
<proteinExistence type="predicted"/>
<sequence length="50" mass="5946">MCSLIISLLYCLSTLNIMRHSRTQDLTSQLARFMEFYQDLLQEQGFLLLF</sequence>